<sequence>MAKIIYCLRGVNLAPSIDPLVALKCLGSFHLSIVCPLRNTIIFPFWEFILLLPACSLWDQIGKMRHPSSETCLRLEKWAGCSQTELQVLDGAQKRADRLNMAWESIMASFFPPRIRLTSSAFSPPCHSTVLNVPSSYSNAWWAVPSIQKASQLVGSLHPQLCYVLTFLGSNAIVIGIIISTKNQLINLWLWLEFKTVARFNHQKLPVDKFLNQYSQNKLLIINASNILFILSIQDGQLTFTGRSA</sequence>
<organism evidence="1 2">
    <name type="scientific">Austropuccinia psidii MF-1</name>
    <dbReference type="NCBI Taxonomy" id="1389203"/>
    <lineage>
        <taxon>Eukaryota</taxon>
        <taxon>Fungi</taxon>
        <taxon>Dikarya</taxon>
        <taxon>Basidiomycota</taxon>
        <taxon>Pucciniomycotina</taxon>
        <taxon>Pucciniomycetes</taxon>
        <taxon>Pucciniales</taxon>
        <taxon>Sphaerophragmiaceae</taxon>
        <taxon>Austropuccinia</taxon>
    </lineage>
</organism>
<evidence type="ECO:0000313" key="2">
    <source>
        <dbReference type="Proteomes" id="UP000765509"/>
    </source>
</evidence>
<comment type="caution">
    <text evidence="1">The sequence shown here is derived from an EMBL/GenBank/DDBJ whole genome shotgun (WGS) entry which is preliminary data.</text>
</comment>
<dbReference type="EMBL" id="AVOT02012186">
    <property type="protein sequence ID" value="MBW0493698.1"/>
    <property type="molecule type" value="Genomic_DNA"/>
</dbReference>
<dbReference type="AlphaFoldDB" id="A0A9Q3D1G4"/>
<protein>
    <submittedName>
        <fullName evidence="1">Uncharacterized protein</fullName>
    </submittedName>
</protein>
<reference evidence="1" key="1">
    <citation type="submission" date="2021-03" db="EMBL/GenBank/DDBJ databases">
        <title>Draft genome sequence of rust myrtle Austropuccinia psidii MF-1, a brazilian biotype.</title>
        <authorList>
            <person name="Quecine M.C."/>
            <person name="Pachon D.M.R."/>
            <person name="Bonatelli M.L."/>
            <person name="Correr F.H."/>
            <person name="Franceschini L.M."/>
            <person name="Leite T.F."/>
            <person name="Margarido G.R.A."/>
            <person name="Almeida C.A."/>
            <person name="Ferrarezi J.A."/>
            <person name="Labate C.A."/>
        </authorList>
    </citation>
    <scope>NUCLEOTIDE SEQUENCE</scope>
    <source>
        <strain evidence="1">MF-1</strain>
    </source>
</reference>
<accession>A0A9Q3D1G4</accession>
<keyword evidence="2" id="KW-1185">Reference proteome</keyword>
<gene>
    <name evidence="1" type="ORF">O181_033413</name>
</gene>
<name>A0A9Q3D1G4_9BASI</name>
<evidence type="ECO:0000313" key="1">
    <source>
        <dbReference type="EMBL" id="MBW0493698.1"/>
    </source>
</evidence>
<proteinExistence type="predicted"/>
<dbReference type="Proteomes" id="UP000765509">
    <property type="component" value="Unassembled WGS sequence"/>
</dbReference>